<dbReference type="Proteomes" id="UP000029839">
    <property type="component" value="Unassembled WGS sequence"/>
</dbReference>
<reference evidence="2 3" key="1">
    <citation type="submission" date="2013-08" db="EMBL/GenBank/DDBJ databases">
        <title>Genome sequencing of Cellulomonas carbonis T26.</title>
        <authorList>
            <person name="Chen F."/>
            <person name="Li Y."/>
            <person name="Wang G."/>
        </authorList>
    </citation>
    <scope>NUCLEOTIDE SEQUENCE [LARGE SCALE GENOMIC DNA]</scope>
    <source>
        <strain evidence="2 3">T26</strain>
    </source>
</reference>
<protein>
    <recommendedName>
        <fullName evidence="4">PASTA domain-containing protein</fullName>
    </recommendedName>
</protein>
<evidence type="ECO:0000313" key="3">
    <source>
        <dbReference type="Proteomes" id="UP000029839"/>
    </source>
</evidence>
<feature type="chain" id="PRO_5001967408" description="PASTA domain-containing protein" evidence="1">
    <location>
        <begin position="28"/>
        <end position="136"/>
    </location>
</feature>
<comment type="caution">
    <text evidence="2">The sequence shown here is derived from an EMBL/GenBank/DDBJ whole genome shotgun (WGS) entry which is preliminary data.</text>
</comment>
<name>A0A0A0BP27_9CELL</name>
<dbReference type="OrthoDB" id="4826275at2"/>
<evidence type="ECO:0008006" key="4">
    <source>
        <dbReference type="Google" id="ProtNLM"/>
    </source>
</evidence>
<dbReference type="AlphaFoldDB" id="A0A0A0BP27"/>
<keyword evidence="1" id="KW-0732">Signal</keyword>
<dbReference type="RefSeq" id="WP_043608215.1">
    <property type="nucleotide sequence ID" value="NZ_AXCY01000082.1"/>
</dbReference>
<evidence type="ECO:0000256" key="1">
    <source>
        <dbReference type="SAM" id="SignalP"/>
    </source>
</evidence>
<keyword evidence="3" id="KW-1185">Reference proteome</keyword>
<gene>
    <name evidence="2" type="ORF">N868_18485</name>
</gene>
<reference evidence="2 3" key="2">
    <citation type="journal article" date="2015" name="Stand. Genomic Sci.">
        <title>Draft genome sequence of Cellulomonas carbonis T26(T) and comparative analysis of six Cellulomonas genomes.</title>
        <authorList>
            <person name="Zhuang W."/>
            <person name="Zhang S."/>
            <person name="Xia X."/>
            <person name="Wang G."/>
        </authorList>
    </citation>
    <scope>NUCLEOTIDE SEQUENCE [LARGE SCALE GENOMIC DNA]</scope>
    <source>
        <strain evidence="2 3">T26</strain>
    </source>
</reference>
<feature type="signal peptide" evidence="1">
    <location>
        <begin position="1"/>
        <end position="27"/>
    </location>
</feature>
<accession>A0A0A0BP27</accession>
<evidence type="ECO:0000313" key="2">
    <source>
        <dbReference type="EMBL" id="KGM09695.1"/>
    </source>
</evidence>
<dbReference type="EMBL" id="AXCY01000082">
    <property type="protein sequence ID" value="KGM09695.1"/>
    <property type="molecule type" value="Genomic_DNA"/>
</dbReference>
<sequence>MVSTKNRRAASVALVALALVGVRAAAAAGGGIGDELLVASTTTELCSSSDVHIDYDVTYVAALQGYGVSAARLSGLDERCQGYDAIVSLSGPGGALLAEGSAVVDGTEVTVVVPAETPVAADELTGVSVVLVVAEV</sequence>
<organism evidence="2 3">
    <name type="scientific">Cellulomonas carbonis T26</name>
    <dbReference type="NCBI Taxonomy" id="947969"/>
    <lineage>
        <taxon>Bacteria</taxon>
        <taxon>Bacillati</taxon>
        <taxon>Actinomycetota</taxon>
        <taxon>Actinomycetes</taxon>
        <taxon>Micrococcales</taxon>
        <taxon>Cellulomonadaceae</taxon>
        <taxon>Cellulomonas</taxon>
    </lineage>
</organism>
<proteinExistence type="predicted"/>